<keyword evidence="1 10" id="KW-0235">DNA replication</keyword>
<comment type="subunit">
    <text evidence="10">Interacts with PCNA. PCNA stimulates the nuclease activity without altering cleavage specificity.</text>
</comment>
<name>F4G175_METCR</name>
<keyword evidence="6 10" id="KW-0378">Hydrolase</keyword>
<feature type="binding site" evidence="10">
    <location>
        <position position="128"/>
    </location>
    <ligand>
        <name>Mg(2+)</name>
        <dbReference type="ChEBI" id="CHEBI:18420"/>
        <label>2</label>
    </ligand>
</feature>
<dbReference type="InterPro" id="IPR029060">
    <property type="entry name" value="PIN-like_dom_sf"/>
</dbReference>
<dbReference type="InterPro" id="IPR006085">
    <property type="entry name" value="XPG_DNA_repair_N"/>
</dbReference>
<dbReference type="GO" id="GO:0006281">
    <property type="term" value="P:DNA repair"/>
    <property type="evidence" value="ECO:0007669"/>
    <property type="project" value="UniProtKB-UniRule"/>
</dbReference>
<evidence type="ECO:0000256" key="3">
    <source>
        <dbReference type="ARBA" id="ARBA00022723"/>
    </source>
</evidence>
<accession>F4G175</accession>
<feature type="binding site" evidence="10">
    <location>
        <position position="33"/>
    </location>
    <ligand>
        <name>Mg(2+)</name>
        <dbReference type="ChEBI" id="CHEBI:18420"/>
        <label>1</label>
    </ligand>
</feature>
<feature type="binding site" evidence="10">
    <location>
        <position position="105"/>
    </location>
    <ligand>
        <name>Mg(2+)</name>
        <dbReference type="ChEBI" id="CHEBI:18420"/>
        <label>1</label>
    </ligand>
</feature>
<dbReference type="PANTHER" id="PTHR11081">
    <property type="entry name" value="FLAP ENDONUCLEASE FAMILY MEMBER"/>
    <property type="match status" value="1"/>
</dbReference>
<dbReference type="GO" id="GO:0000287">
    <property type="term" value="F:magnesium ion binding"/>
    <property type="evidence" value="ECO:0007669"/>
    <property type="project" value="UniProtKB-UniRule"/>
</dbReference>
<keyword evidence="5 10" id="KW-0227">DNA damage</keyword>
<dbReference type="InterPro" id="IPR008918">
    <property type="entry name" value="HhH2"/>
</dbReference>
<dbReference type="InterPro" id="IPR006086">
    <property type="entry name" value="XPG-I_dom"/>
</dbReference>
<evidence type="ECO:0000256" key="10">
    <source>
        <dbReference type="HAMAP-Rule" id="MF_00614"/>
    </source>
</evidence>
<dbReference type="SMART" id="SM00279">
    <property type="entry name" value="HhH2"/>
    <property type="match status" value="1"/>
</dbReference>
<dbReference type="FunFam" id="3.40.50.1010:FF:000016">
    <property type="entry name" value="Flap endonuclease 1"/>
    <property type="match status" value="1"/>
</dbReference>
<comment type="function">
    <text evidence="10">Structure-specific nuclease with 5'-flap endonuclease and 5'-3' exonuclease activities involved in DNA replication and repair. During DNA replication, cleaves the 5'-overhanging flap structure that is generated by displacement synthesis when DNA polymerase encounters the 5'-end of a downstream Okazaki fragment. Binds the unpaired 3'-DNA end and kinks the DNA to facilitate 5' cleavage specificity. Cleaves one nucleotide into the double-stranded DNA from the junction in flap DNA, leaving a nick for ligation. Also involved in the base excision repair (BER) pathway. Acts as a genome stabilization factor that prevents flaps from equilibrating into structurs that lead to duplications and deletions. Also possesses 5'-3' exonuclease activity on nicked or gapped double-stranded DNA.</text>
</comment>
<keyword evidence="15" id="KW-1185">Reference proteome</keyword>
<feature type="coiled-coil region" evidence="11">
    <location>
        <begin position="40"/>
        <end position="71"/>
    </location>
</feature>
<dbReference type="InterPro" id="IPR023426">
    <property type="entry name" value="Flap_endonuc"/>
</dbReference>
<dbReference type="NCBIfam" id="TIGR03674">
    <property type="entry name" value="fen_arch"/>
    <property type="match status" value="1"/>
</dbReference>
<comment type="cofactor">
    <cofactor evidence="10">
        <name>Mg(2+)</name>
        <dbReference type="ChEBI" id="CHEBI:18420"/>
    </cofactor>
    <text evidence="10">Binds 2 magnesium ions per subunit. They probably participate in the reaction catalyzed by the enzyme. May bind an additional third magnesium ion after substrate binding.</text>
</comment>
<dbReference type="Pfam" id="PF00867">
    <property type="entry name" value="XPG_I"/>
    <property type="match status" value="1"/>
</dbReference>
<keyword evidence="2 10" id="KW-0540">Nuclease</keyword>
<dbReference type="GO" id="GO:0017108">
    <property type="term" value="F:5'-flap endonuclease activity"/>
    <property type="evidence" value="ECO:0007669"/>
    <property type="project" value="UniProtKB-UniRule"/>
</dbReference>
<dbReference type="CDD" id="cd09867">
    <property type="entry name" value="PIN_FEN1"/>
    <property type="match status" value="1"/>
</dbReference>
<reference evidence="14 15" key="1">
    <citation type="journal article" date="2011" name="J. Bacteriol.">
        <title>Complete genome sequence of Metallosphaera cuprina, a metal sulfide-oxidizing archaeon from a hot spring.</title>
        <authorList>
            <person name="Liu L.J."/>
            <person name="You X.Y."/>
            <person name="Zheng H."/>
            <person name="Wang S."/>
            <person name="Jiang C.Y."/>
            <person name="Liu S.J."/>
        </authorList>
    </citation>
    <scope>NUCLEOTIDE SEQUENCE [LARGE SCALE GENOMIC DNA]</scope>
    <source>
        <strain evidence="14 15">Ar-4</strain>
    </source>
</reference>
<keyword evidence="3 10" id="KW-0479">Metal-binding</keyword>
<comment type="caution">
    <text evidence="10">Lacks conserved residue(s) required for the propagation of feature annotation.</text>
</comment>
<keyword evidence="7 10" id="KW-0269">Exonuclease</keyword>
<feature type="region of interest" description="Interaction with PCNA" evidence="10">
    <location>
        <begin position="293"/>
        <end position="301"/>
    </location>
</feature>
<keyword evidence="4 10" id="KW-0255">Endonuclease</keyword>
<dbReference type="PRINTS" id="PR00853">
    <property type="entry name" value="XPGRADSUPER"/>
</dbReference>
<proteinExistence type="inferred from homology"/>
<keyword evidence="11" id="KW-0175">Coiled coil</keyword>
<dbReference type="PANTHER" id="PTHR11081:SF9">
    <property type="entry name" value="FLAP ENDONUCLEASE 1"/>
    <property type="match status" value="1"/>
</dbReference>
<evidence type="ECO:0000259" key="13">
    <source>
        <dbReference type="SMART" id="SM00485"/>
    </source>
</evidence>
<feature type="domain" description="XPG-I" evidence="12">
    <location>
        <begin position="93"/>
        <end position="174"/>
    </location>
</feature>
<keyword evidence="8 10" id="KW-0460">Magnesium</keyword>
<sequence>MNREGKITSHLNGLFYRTVNLLEQGVIPIYVFDGKPPEIKAQELENRRKLKEEAMKKLERAKEEGKIEEVRKYSQMTSRLTSSMANEGKRLLSLMGIPTVQAPSEGEAEAAYMNSQGLVYAAASQDYDSLLFGATRLIRNLTISGKRKLPNKDAYVEVKPEVIEADLLLKKLGITRDELIDIAILIGTDYNPDGIKGIGPKRAYKLIKTYKRIEDIDKKEFDLELIDFDYKKIREMFLRPEVVLPKEPLDLGDVNVQGVVDFLVKENDFSEDRVVAALERLQRAMREVKESKRQTGLDQWF</sequence>
<dbReference type="Gene3D" id="3.40.50.1010">
    <property type="entry name" value="5'-nuclease"/>
    <property type="match status" value="1"/>
</dbReference>
<dbReference type="SUPFAM" id="SSF47807">
    <property type="entry name" value="5' to 3' exonuclease, C-terminal subdomain"/>
    <property type="match status" value="1"/>
</dbReference>
<dbReference type="FunFam" id="1.10.150.20:FF:000087">
    <property type="entry name" value="Flap endonuclease 1"/>
    <property type="match status" value="1"/>
</dbReference>
<dbReference type="CDD" id="cd09903">
    <property type="entry name" value="H3TH_FEN1-Arc"/>
    <property type="match status" value="1"/>
</dbReference>
<dbReference type="GO" id="GO:0043137">
    <property type="term" value="P:DNA replication, removal of RNA primer"/>
    <property type="evidence" value="ECO:0007669"/>
    <property type="project" value="UniProtKB-UniRule"/>
</dbReference>
<gene>
    <name evidence="10" type="primary">fen</name>
    <name evidence="14" type="ordered locus">Mcup_1860</name>
</gene>
<dbReference type="SUPFAM" id="SSF88723">
    <property type="entry name" value="PIN domain-like"/>
    <property type="match status" value="1"/>
</dbReference>
<evidence type="ECO:0000256" key="5">
    <source>
        <dbReference type="ARBA" id="ARBA00022763"/>
    </source>
</evidence>
<dbReference type="eggNOG" id="arCOG04050">
    <property type="taxonomic scope" value="Archaea"/>
</dbReference>
<dbReference type="GO" id="GO:0003677">
    <property type="term" value="F:DNA binding"/>
    <property type="evidence" value="ECO:0007669"/>
    <property type="project" value="UniProtKB-UniRule"/>
</dbReference>
<dbReference type="GO" id="GO:0008409">
    <property type="term" value="F:5'-3' exonuclease activity"/>
    <property type="evidence" value="ECO:0007669"/>
    <property type="project" value="UniProtKB-UniRule"/>
</dbReference>
<dbReference type="HAMAP" id="MF_00614">
    <property type="entry name" value="Fen"/>
    <property type="match status" value="1"/>
</dbReference>
<dbReference type="InterPro" id="IPR019973">
    <property type="entry name" value="Flap_endonuc_arc"/>
</dbReference>
<evidence type="ECO:0000259" key="12">
    <source>
        <dbReference type="SMART" id="SM00484"/>
    </source>
</evidence>
<dbReference type="InterPro" id="IPR036279">
    <property type="entry name" value="5-3_exonuclease_C_sf"/>
</dbReference>
<dbReference type="Pfam" id="PF00752">
    <property type="entry name" value="XPG_N"/>
    <property type="match status" value="1"/>
</dbReference>
<comment type="similarity">
    <text evidence="10">Belongs to the XPG/RAD2 endonuclease family. FEN1 subfamily.</text>
</comment>
<dbReference type="SMART" id="SM00484">
    <property type="entry name" value="XPGI"/>
    <property type="match status" value="1"/>
</dbReference>
<feature type="coiled-coil region" evidence="11">
    <location>
        <begin position="267"/>
        <end position="294"/>
    </location>
</feature>
<organism evidence="14 15">
    <name type="scientific">Metallosphaera cuprina (strain Ar-4)</name>
    <dbReference type="NCBI Taxonomy" id="1006006"/>
    <lineage>
        <taxon>Archaea</taxon>
        <taxon>Thermoproteota</taxon>
        <taxon>Thermoprotei</taxon>
        <taxon>Sulfolobales</taxon>
        <taxon>Sulfolobaceae</taxon>
        <taxon>Metallosphaera</taxon>
    </lineage>
</organism>
<evidence type="ECO:0000256" key="1">
    <source>
        <dbReference type="ARBA" id="ARBA00022705"/>
    </source>
</evidence>
<evidence type="ECO:0000256" key="11">
    <source>
        <dbReference type="SAM" id="Coils"/>
    </source>
</evidence>
<protein>
    <recommendedName>
        <fullName evidence="10">Flap endonuclease 1</fullName>
        <shortName evidence="10">FEN-1</shortName>
        <ecNumber evidence="10">3.1.-.-</ecNumber>
    </recommendedName>
    <alternativeName>
        <fullName evidence="10">Flap structure-specific endonuclease 1</fullName>
    </alternativeName>
</protein>
<evidence type="ECO:0000313" key="14">
    <source>
        <dbReference type="EMBL" id="AEB95962.1"/>
    </source>
</evidence>
<evidence type="ECO:0000256" key="7">
    <source>
        <dbReference type="ARBA" id="ARBA00022839"/>
    </source>
</evidence>
<feature type="binding site" evidence="10">
    <location>
        <position position="126"/>
    </location>
    <ligand>
        <name>Mg(2+)</name>
        <dbReference type="ChEBI" id="CHEBI:18420"/>
        <label>2</label>
    </ligand>
</feature>
<dbReference type="SMART" id="SM00485">
    <property type="entry name" value="XPGN"/>
    <property type="match status" value="1"/>
</dbReference>
<dbReference type="KEGG" id="mcn:Mcup_1860"/>
<dbReference type="HOGENOM" id="CLU_032444_0_0_2"/>
<feature type="binding site" evidence="10">
    <location>
        <position position="107"/>
    </location>
    <ligand>
        <name>Mg(2+)</name>
        <dbReference type="ChEBI" id="CHEBI:18420"/>
        <label>1</label>
    </ligand>
</feature>
<evidence type="ECO:0000256" key="4">
    <source>
        <dbReference type="ARBA" id="ARBA00022759"/>
    </source>
</evidence>
<evidence type="ECO:0000256" key="8">
    <source>
        <dbReference type="ARBA" id="ARBA00022842"/>
    </source>
</evidence>
<dbReference type="Proteomes" id="UP000007812">
    <property type="component" value="Chromosome"/>
</dbReference>
<evidence type="ECO:0000256" key="6">
    <source>
        <dbReference type="ARBA" id="ARBA00022801"/>
    </source>
</evidence>
<feature type="binding site" evidence="10">
    <location>
        <position position="189"/>
    </location>
    <ligand>
        <name>Mg(2+)</name>
        <dbReference type="ChEBI" id="CHEBI:18420"/>
        <label>2</label>
    </ligand>
</feature>
<dbReference type="EC" id="3.1.-.-" evidence="10"/>
<dbReference type="STRING" id="1006006.Mcup_1860"/>
<dbReference type="Gene3D" id="1.10.150.20">
    <property type="entry name" value="5' to 3' exonuclease, C-terminal subdomain"/>
    <property type="match status" value="1"/>
</dbReference>
<dbReference type="EMBL" id="CP002656">
    <property type="protein sequence ID" value="AEB95962.1"/>
    <property type="molecule type" value="Genomic_DNA"/>
</dbReference>
<feature type="domain" description="XPG N-terminal" evidence="13">
    <location>
        <begin position="1"/>
        <end position="54"/>
    </location>
</feature>
<evidence type="ECO:0000313" key="15">
    <source>
        <dbReference type="Proteomes" id="UP000007812"/>
    </source>
</evidence>
<dbReference type="AlphaFoldDB" id="F4G175"/>
<evidence type="ECO:0000256" key="2">
    <source>
        <dbReference type="ARBA" id="ARBA00022722"/>
    </source>
</evidence>
<evidence type="ECO:0000256" key="9">
    <source>
        <dbReference type="ARBA" id="ARBA00023204"/>
    </source>
</evidence>
<dbReference type="PATRIC" id="fig|1006006.8.peg.1865"/>
<keyword evidence="9 10" id="KW-0234">DNA repair</keyword>
<dbReference type="InterPro" id="IPR006084">
    <property type="entry name" value="XPG/Rad2"/>
</dbReference>